<dbReference type="Proteomes" id="UP001152531">
    <property type="component" value="Unassembled WGS sequence"/>
</dbReference>
<dbReference type="EMBL" id="CALSDN010000006">
    <property type="protein sequence ID" value="CAH6721410.1"/>
    <property type="molecule type" value="Genomic_DNA"/>
</dbReference>
<proteinExistence type="predicted"/>
<gene>
    <name evidence="1" type="ORF">CLIB1444_06S01552</name>
</gene>
<comment type="caution">
    <text evidence="1">The sequence shown here is derived from an EMBL/GenBank/DDBJ whole genome shotgun (WGS) entry which is preliminary data.</text>
</comment>
<accession>A0ACA9YAF8</accession>
<protein>
    <submittedName>
        <fullName evidence="1">Proteasome-interacting protein Cic1p</fullName>
    </submittedName>
</protein>
<keyword evidence="2" id="KW-1185">Reference proteome</keyword>
<organism evidence="1 2">
    <name type="scientific">[Candida] jaroonii</name>
    <dbReference type="NCBI Taxonomy" id="467808"/>
    <lineage>
        <taxon>Eukaryota</taxon>
        <taxon>Fungi</taxon>
        <taxon>Dikarya</taxon>
        <taxon>Ascomycota</taxon>
        <taxon>Saccharomycotina</taxon>
        <taxon>Pichiomycetes</taxon>
        <taxon>Debaryomycetaceae</taxon>
        <taxon>Yamadazyma</taxon>
    </lineage>
</organism>
<keyword evidence="1" id="KW-0647">Proteasome</keyword>
<reference evidence="1" key="1">
    <citation type="submission" date="2022-06" db="EMBL/GenBank/DDBJ databases">
        <authorList>
            <person name="Legras J.-L."/>
            <person name="Devillers H."/>
            <person name="Grondin C."/>
        </authorList>
    </citation>
    <scope>NUCLEOTIDE SEQUENCE</scope>
    <source>
        <strain evidence="1">CLIB 1444</strain>
    </source>
</reference>
<name>A0ACA9YAF8_9ASCO</name>
<evidence type="ECO:0000313" key="2">
    <source>
        <dbReference type="Proteomes" id="UP001152531"/>
    </source>
</evidence>
<evidence type="ECO:0000313" key="1">
    <source>
        <dbReference type="EMBL" id="CAH6721410.1"/>
    </source>
</evidence>
<sequence length="369" mass="41768">MAKTRSKGPISPGTPLSDKMKKIKTKSSVEASPSLRKVKEGKIDKKVKKSPKKIHPVEEETIEESGELVSNKVAQGALKELKKYVETQEKPNKSELFDDEDDKNVYLQITTKKYFSDKPNFKPKVIKLSHSIISKSSDSEDFKTCLILRDQLITENSQLEKIEGENISTLSKILTLKDIKTEYKPFEKKRQLYNDYDLFLVDDALLNSMPSLLGKVFYNKGNSKVPLPIKVVSSSNPKQFSVQTFKNQLEKCLSSTFFLPPMGVNILIKFGIINKNLDNELVENLQDILKTFNKDSLRSVMLKTSTSPALPLFYNDKIYDDSDILKAKSKKEKSNELSAFEKGLLEIGDVDEVTKIVGSKLSRKLKNQS</sequence>